<keyword evidence="5" id="KW-1185">Reference proteome</keyword>
<name>A0A8N4EUF8_ELAGV</name>
<dbReference type="SUPFAM" id="SSF52047">
    <property type="entry name" value="RNI-like"/>
    <property type="match status" value="1"/>
</dbReference>
<dbReference type="SUPFAM" id="SSF52058">
    <property type="entry name" value="L domain-like"/>
    <property type="match status" value="1"/>
</dbReference>
<dbReference type="OrthoDB" id="762143at2759"/>
<dbReference type="KEGG" id="egu:105036368"/>
<proteinExistence type="predicted"/>
<dbReference type="PANTHER" id="PTHR47186">
    <property type="entry name" value="LEUCINE-RICH REPEAT-CONTAINING PROTEIN 57"/>
    <property type="match status" value="1"/>
</dbReference>
<feature type="domain" description="Disease resistance protein winged helix" evidence="3">
    <location>
        <begin position="6"/>
        <end position="57"/>
    </location>
</feature>
<evidence type="ECO:0000313" key="6">
    <source>
        <dbReference type="RefSeq" id="XP_029118027.1"/>
    </source>
</evidence>
<evidence type="ECO:0000259" key="4">
    <source>
        <dbReference type="Pfam" id="PF23598"/>
    </source>
</evidence>
<dbReference type="InterPro" id="IPR055414">
    <property type="entry name" value="LRR_R13L4/SHOC2-like"/>
</dbReference>
<accession>A0A8N4EUF8</accession>
<dbReference type="PANTHER" id="PTHR47186:SF49">
    <property type="entry name" value="NB-ARC DOMAIN-CONTAINING PROTEIN"/>
    <property type="match status" value="1"/>
</dbReference>
<dbReference type="Pfam" id="PF23559">
    <property type="entry name" value="WHD_DRP"/>
    <property type="match status" value="1"/>
</dbReference>
<dbReference type="InterPro" id="IPR058922">
    <property type="entry name" value="WHD_DRP"/>
</dbReference>
<dbReference type="Proteomes" id="UP000504607">
    <property type="component" value="Unplaced"/>
</dbReference>
<gene>
    <name evidence="6" type="primary">LOC105036368</name>
</gene>
<evidence type="ECO:0000256" key="2">
    <source>
        <dbReference type="ARBA" id="ARBA00022737"/>
    </source>
</evidence>
<dbReference type="SMART" id="SM00369">
    <property type="entry name" value="LRR_TYP"/>
    <property type="match status" value="3"/>
</dbReference>
<sequence>MCIITALWIAEGFVKAEGNLTMEETAEEYYRELIMRNLLQSYYEEYYKMHDLLHCLARYLARDESSVVRKVHEVRSSNGPMKLRRLYVMDYEMTDITYVLAKQNSRRTLMWKRSPMSETQMDVLFNKLSHLRVLDISRSEIQRVPDSLCILVHLRYLNISGTKISVLPETIGNLRNLQFLIIMGCWFLSRLPNSIVNLHILRSLDLEGTGVVGMPEGLGRLQNLHLLHGFKLQRNRSEGWCMMEELRSLSRLTDLSIDRLERTSSISEARAAELGSKPKLRILRLSCTLDPQPSEKEKRRIEEVFEELHPPPCLEELQITRYFGREFPKWMAETSSSTSVLLSNLRRLCLSGCNYCERLPPFGLLPNLEGLCIWDAAAVIDVGPEFLVGTCRAGVDSSMHAFPTLEALEFHYMPNWQKWRWDKGTQAMPRLKYLKLWECPKLMSLPEGLLFHATSLTTLVISWAKSLTTIGNLLSLQELYIINNPNLEKVSDLTALTTLEVAYCPALQVVDNLQSLKRMKVLHYEMKSLPLYLLKRIHRSTTKRKRKGVLTAHLEKLEIRCSMELIRNICQRNSREWQIIQGIQQVHVYSEDESVHAFYNKSPFRFTTNFNNITTSSSCEMPSSSGGVAL</sequence>
<evidence type="ECO:0000313" key="5">
    <source>
        <dbReference type="Proteomes" id="UP000504607"/>
    </source>
</evidence>
<keyword evidence="2" id="KW-0677">Repeat</keyword>
<evidence type="ECO:0000259" key="3">
    <source>
        <dbReference type="Pfam" id="PF23559"/>
    </source>
</evidence>
<organism evidence="5 6">
    <name type="scientific">Elaeis guineensis var. tenera</name>
    <name type="common">Oil palm</name>
    <dbReference type="NCBI Taxonomy" id="51953"/>
    <lineage>
        <taxon>Eukaryota</taxon>
        <taxon>Viridiplantae</taxon>
        <taxon>Streptophyta</taxon>
        <taxon>Embryophyta</taxon>
        <taxon>Tracheophyta</taxon>
        <taxon>Spermatophyta</taxon>
        <taxon>Magnoliopsida</taxon>
        <taxon>Liliopsida</taxon>
        <taxon>Arecaceae</taxon>
        <taxon>Arecoideae</taxon>
        <taxon>Cocoseae</taxon>
        <taxon>Elaeidinae</taxon>
        <taxon>Elaeis</taxon>
    </lineage>
</organism>
<reference evidence="6" key="1">
    <citation type="submission" date="2025-08" db="UniProtKB">
        <authorList>
            <consortium name="RefSeq"/>
        </authorList>
    </citation>
    <scope>IDENTIFICATION</scope>
</reference>
<dbReference type="InterPro" id="IPR032675">
    <property type="entry name" value="LRR_dom_sf"/>
</dbReference>
<feature type="domain" description="Disease resistance R13L4/SHOC-2-like LRR" evidence="4">
    <location>
        <begin position="120"/>
        <end position="437"/>
    </location>
</feature>
<keyword evidence="1" id="KW-0433">Leucine-rich repeat</keyword>
<dbReference type="Pfam" id="PF23598">
    <property type="entry name" value="LRR_14"/>
    <property type="match status" value="1"/>
</dbReference>
<protein>
    <submittedName>
        <fullName evidence="6">Disease resistance protein RGA3</fullName>
    </submittedName>
</protein>
<evidence type="ECO:0000256" key="1">
    <source>
        <dbReference type="ARBA" id="ARBA00022614"/>
    </source>
</evidence>
<dbReference type="Gene3D" id="3.80.10.10">
    <property type="entry name" value="Ribonuclease Inhibitor"/>
    <property type="match status" value="3"/>
</dbReference>
<dbReference type="InterPro" id="IPR003591">
    <property type="entry name" value="Leu-rich_rpt_typical-subtyp"/>
</dbReference>
<dbReference type="AlphaFoldDB" id="A0A8N4EUF8"/>
<dbReference type="RefSeq" id="XP_029118027.1">
    <property type="nucleotide sequence ID" value="XM_029262194.1"/>
</dbReference>